<comment type="similarity">
    <text evidence="1 7">Belongs to the MurCDEF family. MurE subfamily.</text>
</comment>
<organism evidence="12 13">
    <name type="scientific">Psychroflexus salarius</name>
    <dbReference type="NCBI Taxonomy" id="1155689"/>
    <lineage>
        <taxon>Bacteria</taxon>
        <taxon>Pseudomonadati</taxon>
        <taxon>Bacteroidota</taxon>
        <taxon>Flavobacteriia</taxon>
        <taxon>Flavobacteriales</taxon>
        <taxon>Flavobacteriaceae</taxon>
        <taxon>Psychroflexus</taxon>
    </lineage>
</organism>
<feature type="binding site" evidence="7">
    <location>
        <begin position="112"/>
        <end position="118"/>
    </location>
    <ligand>
        <name>ATP</name>
        <dbReference type="ChEBI" id="CHEBI:30616"/>
    </ligand>
</feature>
<evidence type="ECO:0000256" key="1">
    <source>
        <dbReference type="ARBA" id="ARBA00005898"/>
    </source>
</evidence>
<dbReference type="Pfam" id="PF08245">
    <property type="entry name" value="Mur_ligase_M"/>
    <property type="match status" value="1"/>
</dbReference>
<feature type="binding site" evidence="7">
    <location>
        <position position="181"/>
    </location>
    <ligand>
        <name>UDP-N-acetyl-alpha-D-muramoyl-L-alanyl-D-glutamate</name>
        <dbReference type="ChEBI" id="CHEBI:83900"/>
    </ligand>
</feature>
<keyword evidence="13" id="KW-1185">Reference proteome</keyword>
<feature type="binding site" evidence="7">
    <location>
        <begin position="154"/>
        <end position="155"/>
    </location>
    <ligand>
        <name>UDP-N-acetyl-alpha-D-muramoyl-L-alanyl-D-glutamate</name>
        <dbReference type="ChEBI" id="CHEBI:83900"/>
    </ligand>
</feature>
<dbReference type="NCBIfam" id="NF001124">
    <property type="entry name" value="PRK00139.1-2"/>
    <property type="match status" value="1"/>
</dbReference>
<keyword evidence="6 7" id="KW-0961">Cell wall biogenesis/degradation</keyword>
<keyword evidence="5 7" id="KW-0131">Cell cycle</keyword>
<keyword evidence="2 7" id="KW-0132">Cell division</keyword>
<feature type="short sequence motif" description="Meso-diaminopimelate recognition motif" evidence="7">
    <location>
        <begin position="404"/>
        <end position="407"/>
    </location>
</feature>
<comment type="PTM">
    <text evidence="7">Carboxylation is probably crucial for Mg(2+) binding and, consequently, for the gamma-phosphate positioning of ATP.</text>
</comment>
<evidence type="ECO:0000256" key="8">
    <source>
        <dbReference type="RuleBase" id="RU004135"/>
    </source>
</evidence>
<dbReference type="SUPFAM" id="SSF63418">
    <property type="entry name" value="MurE/MurF N-terminal domain"/>
    <property type="match status" value="1"/>
</dbReference>
<dbReference type="PANTHER" id="PTHR23135">
    <property type="entry name" value="MUR LIGASE FAMILY MEMBER"/>
    <property type="match status" value="1"/>
</dbReference>
<dbReference type="AlphaFoldDB" id="A0A1M4X9I0"/>
<evidence type="ECO:0000256" key="3">
    <source>
        <dbReference type="ARBA" id="ARBA00022960"/>
    </source>
</evidence>
<dbReference type="InterPro" id="IPR005761">
    <property type="entry name" value="UDP-N-AcMur-Glu-dNH2Pim_ligase"/>
</dbReference>
<feature type="domain" description="Mur ligase C-terminal" evidence="10">
    <location>
        <begin position="328"/>
        <end position="459"/>
    </location>
</feature>
<dbReference type="GO" id="GO:0051301">
    <property type="term" value="P:cell division"/>
    <property type="evidence" value="ECO:0007669"/>
    <property type="project" value="UniProtKB-KW"/>
</dbReference>
<dbReference type="EMBL" id="FQTW01000008">
    <property type="protein sequence ID" value="SHE90076.1"/>
    <property type="molecule type" value="Genomic_DNA"/>
</dbReference>
<comment type="pathway">
    <text evidence="7 8">Cell wall biogenesis; peptidoglycan biosynthesis.</text>
</comment>
<keyword evidence="7" id="KW-0547">Nucleotide-binding</keyword>
<feature type="binding site" evidence="7">
    <location>
        <position position="457"/>
    </location>
    <ligand>
        <name>meso-2,6-diaminopimelate</name>
        <dbReference type="ChEBI" id="CHEBI:57791"/>
    </ligand>
</feature>
<dbReference type="GO" id="GO:0005524">
    <property type="term" value="F:ATP binding"/>
    <property type="evidence" value="ECO:0007669"/>
    <property type="project" value="UniProtKB-UniRule"/>
</dbReference>
<comment type="catalytic activity">
    <reaction evidence="7">
        <text>UDP-N-acetyl-alpha-D-muramoyl-L-alanyl-D-glutamate + meso-2,6-diaminopimelate + ATP = UDP-N-acetyl-alpha-D-muramoyl-L-alanyl-gamma-D-glutamyl-meso-2,6-diaminopimelate + ADP + phosphate + H(+)</text>
        <dbReference type="Rhea" id="RHEA:23676"/>
        <dbReference type="ChEBI" id="CHEBI:15378"/>
        <dbReference type="ChEBI" id="CHEBI:30616"/>
        <dbReference type="ChEBI" id="CHEBI:43474"/>
        <dbReference type="ChEBI" id="CHEBI:57791"/>
        <dbReference type="ChEBI" id="CHEBI:83900"/>
        <dbReference type="ChEBI" id="CHEBI:83905"/>
        <dbReference type="ChEBI" id="CHEBI:456216"/>
        <dbReference type="EC" id="6.3.2.13"/>
    </reaction>
</comment>
<dbReference type="NCBIfam" id="NF001126">
    <property type="entry name" value="PRK00139.1-4"/>
    <property type="match status" value="1"/>
</dbReference>
<keyword evidence="7" id="KW-0963">Cytoplasm</keyword>
<dbReference type="GO" id="GO:0008360">
    <property type="term" value="P:regulation of cell shape"/>
    <property type="evidence" value="ECO:0007669"/>
    <property type="project" value="UniProtKB-KW"/>
</dbReference>
<keyword evidence="4 7" id="KW-0573">Peptidoglycan synthesis</keyword>
<evidence type="ECO:0000256" key="6">
    <source>
        <dbReference type="ARBA" id="ARBA00023316"/>
    </source>
</evidence>
<dbReference type="Pfam" id="PF02875">
    <property type="entry name" value="Mur_ligase_C"/>
    <property type="match status" value="1"/>
</dbReference>
<feature type="binding site" evidence="7">
    <location>
        <position position="187"/>
    </location>
    <ligand>
        <name>UDP-N-acetyl-alpha-D-muramoyl-L-alanyl-D-glutamate</name>
        <dbReference type="ChEBI" id="CHEBI:83900"/>
    </ligand>
</feature>
<dbReference type="Pfam" id="PF01225">
    <property type="entry name" value="Mur_ligase"/>
    <property type="match status" value="1"/>
</dbReference>
<dbReference type="Gene3D" id="3.40.1390.10">
    <property type="entry name" value="MurE/MurF, N-terminal domain"/>
    <property type="match status" value="1"/>
</dbReference>
<dbReference type="GO" id="GO:0071555">
    <property type="term" value="P:cell wall organization"/>
    <property type="evidence" value="ECO:0007669"/>
    <property type="project" value="UniProtKB-KW"/>
</dbReference>
<dbReference type="RefSeq" id="WP_073193406.1">
    <property type="nucleotide sequence ID" value="NZ_FQTW01000008.1"/>
</dbReference>
<dbReference type="GO" id="GO:0009252">
    <property type="term" value="P:peptidoglycan biosynthetic process"/>
    <property type="evidence" value="ECO:0007669"/>
    <property type="project" value="UniProtKB-UniRule"/>
</dbReference>
<name>A0A1M4X9I0_9FLAO</name>
<evidence type="ECO:0000313" key="12">
    <source>
        <dbReference type="EMBL" id="SHE90076.1"/>
    </source>
</evidence>
<feature type="binding site" evidence="7">
    <location>
        <begin position="404"/>
        <end position="407"/>
    </location>
    <ligand>
        <name>meso-2,6-diaminopimelate</name>
        <dbReference type="ChEBI" id="CHEBI:57791"/>
    </ligand>
</feature>
<dbReference type="Proteomes" id="UP000184462">
    <property type="component" value="Unassembled WGS sequence"/>
</dbReference>
<dbReference type="GO" id="GO:0008765">
    <property type="term" value="F:UDP-N-acetylmuramoylalanyl-D-glutamate-2,6-diaminopimelate ligase activity"/>
    <property type="evidence" value="ECO:0007669"/>
    <property type="project" value="UniProtKB-UniRule"/>
</dbReference>
<dbReference type="InterPro" id="IPR013221">
    <property type="entry name" value="Mur_ligase_cen"/>
</dbReference>
<feature type="binding site" evidence="7">
    <location>
        <position position="461"/>
    </location>
    <ligand>
        <name>meso-2,6-diaminopimelate</name>
        <dbReference type="ChEBI" id="CHEBI:57791"/>
    </ligand>
</feature>
<dbReference type="GO" id="GO:0005737">
    <property type="term" value="C:cytoplasm"/>
    <property type="evidence" value="ECO:0007669"/>
    <property type="project" value="UniProtKB-SubCell"/>
</dbReference>
<keyword evidence="7" id="KW-0460">Magnesium</keyword>
<dbReference type="Gene3D" id="3.40.1190.10">
    <property type="entry name" value="Mur-like, catalytic domain"/>
    <property type="match status" value="1"/>
</dbReference>
<dbReference type="InterPro" id="IPR004101">
    <property type="entry name" value="Mur_ligase_C"/>
</dbReference>
<keyword evidence="7" id="KW-0067">ATP-binding</keyword>
<proteinExistence type="inferred from homology"/>
<comment type="function">
    <text evidence="7">Catalyzes the addition of meso-diaminopimelic acid to the nucleotide precursor UDP-N-acetylmuramoyl-L-alanyl-D-glutamate (UMAG) in the biosynthesis of bacterial cell-wall peptidoglycan.</text>
</comment>
<dbReference type="OrthoDB" id="9800958at2"/>
<reference evidence="12 13" key="1">
    <citation type="submission" date="2016-11" db="EMBL/GenBank/DDBJ databases">
        <authorList>
            <person name="Jaros S."/>
            <person name="Januszkiewicz K."/>
            <person name="Wedrychowicz H."/>
        </authorList>
    </citation>
    <scope>NUCLEOTIDE SEQUENCE [LARGE SCALE GENOMIC DNA]</scope>
    <source>
        <strain evidence="12 13">DSM 25661</strain>
    </source>
</reference>
<keyword evidence="3 7" id="KW-0133">Cell shape</keyword>
<feature type="binding site" evidence="7">
    <location>
        <position position="31"/>
    </location>
    <ligand>
        <name>UDP-N-acetyl-alpha-D-muramoyl-L-alanyl-D-glutamate</name>
        <dbReference type="ChEBI" id="CHEBI:83900"/>
    </ligand>
</feature>
<accession>A0A1M4X9I0</accession>
<feature type="domain" description="Mur ligase N-terminal catalytic" evidence="9">
    <location>
        <begin position="24"/>
        <end position="98"/>
    </location>
</feature>
<evidence type="ECO:0000259" key="11">
    <source>
        <dbReference type="Pfam" id="PF08245"/>
    </source>
</evidence>
<evidence type="ECO:0000313" key="13">
    <source>
        <dbReference type="Proteomes" id="UP000184462"/>
    </source>
</evidence>
<dbReference type="EC" id="6.3.2.13" evidence="7"/>
<comment type="caution">
    <text evidence="7">Lacks conserved residue(s) required for the propagation of feature annotation.</text>
</comment>
<dbReference type="InterPro" id="IPR036615">
    <property type="entry name" value="Mur_ligase_C_dom_sf"/>
</dbReference>
<dbReference type="Gene3D" id="3.90.190.20">
    <property type="entry name" value="Mur ligase, C-terminal domain"/>
    <property type="match status" value="1"/>
</dbReference>
<gene>
    <name evidence="7" type="primary">murE</name>
    <name evidence="12" type="ORF">SAMN05444278_10826</name>
</gene>
<comment type="subcellular location">
    <subcellularLocation>
        <location evidence="7 8">Cytoplasm</location>
    </subcellularLocation>
</comment>
<evidence type="ECO:0000256" key="5">
    <source>
        <dbReference type="ARBA" id="ARBA00023306"/>
    </source>
</evidence>
<dbReference type="SUPFAM" id="SSF53623">
    <property type="entry name" value="MurD-like peptide ligases, catalytic domain"/>
    <property type="match status" value="1"/>
</dbReference>
<feature type="modified residue" description="N6-carboxylysine" evidence="7">
    <location>
        <position position="221"/>
    </location>
</feature>
<dbReference type="InterPro" id="IPR036565">
    <property type="entry name" value="Mur-like_cat_sf"/>
</dbReference>
<comment type="cofactor">
    <cofactor evidence="7">
        <name>Mg(2+)</name>
        <dbReference type="ChEBI" id="CHEBI:18420"/>
    </cofactor>
</comment>
<dbReference type="NCBIfam" id="TIGR01085">
    <property type="entry name" value="murE"/>
    <property type="match status" value="1"/>
</dbReference>
<dbReference type="GO" id="GO:0000287">
    <property type="term" value="F:magnesium ion binding"/>
    <property type="evidence" value="ECO:0007669"/>
    <property type="project" value="UniProtKB-UniRule"/>
</dbReference>
<dbReference type="SUPFAM" id="SSF53244">
    <property type="entry name" value="MurD-like peptide ligases, peptide-binding domain"/>
    <property type="match status" value="1"/>
</dbReference>
<evidence type="ECO:0000259" key="9">
    <source>
        <dbReference type="Pfam" id="PF01225"/>
    </source>
</evidence>
<protein>
    <recommendedName>
        <fullName evidence="7">UDP-N-acetylmuramoyl-L-alanyl-D-glutamate--2,6-diaminopimelate ligase</fullName>
        <ecNumber evidence="7">6.3.2.13</ecNumber>
    </recommendedName>
    <alternativeName>
        <fullName evidence="7">Meso-A2pm-adding enzyme</fullName>
    </alternativeName>
    <alternativeName>
        <fullName evidence="7">Meso-diaminopimelate-adding enzyme</fullName>
    </alternativeName>
    <alternativeName>
        <fullName evidence="7">UDP-MurNAc-L-Ala-D-Glu:meso-diaminopimelate ligase</fullName>
    </alternativeName>
    <alternativeName>
        <fullName evidence="7">UDP-MurNAc-tripeptide synthetase</fullName>
    </alternativeName>
    <alternativeName>
        <fullName evidence="7">UDP-N-acetylmuramyl-tripeptide synthetase</fullName>
    </alternativeName>
</protein>
<evidence type="ECO:0000256" key="4">
    <source>
        <dbReference type="ARBA" id="ARBA00022984"/>
    </source>
</evidence>
<dbReference type="PANTHER" id="PTHR23135:SF4">
    <property type="entry name" value="UDP-N-ACETYLMURAMOYL-L-ALANYL-D-GLUTAMATE--2,6-DIAMINOPIMELATE LIGASE MURE HOMOLOG, CHLOROPLASTIC"/>
    <property type="match status" value="1"/>
</dbReference>
<dbReference type="InterPro" id="IPR035911">
    <property type="entry name" value="MurE/MurF_N"/>
</dbReference>
<feature type="binding site" evidence="7">
    <location>
        <position position="189"/>
    </location>
    <ligand>
        <name>UDP-N-acetyl-alpha-D-muramoyl-L-alanyl-D-glutamate</name>
        <dbReference type="ChEBI" id="CHEBI:83900"/>
    </ligand>
</feature>
<evidence type="ECO:0000256" key="7">
    <source>
        <dbReference type="HAMAP-Rule" id="MF_00208"/>
    </source>
</evidence>
<keyword evidence="7 12" id="KW-0436">Ligase</keyword>
<evidence type="ECO:0000259" key="10">
    <source>
        <dbReference type="Pfam" id="PF02875"/>
    </source>
</evidence>
<feature type="binding site" evidence="7">
    <location>
        <position position="380"/>
    </location>
    <ligand>
        <name>meso-2,6-diaminopimelate</name>
        <dbReference type="ChEBI" id="CHEBI:57791"/>
    </ligand>
</feature>
<dbReference type="STRING" id="1155689.SAMN05444278_10826"/>
<evidence type="ECO:0000256" key="2">
    <source>
        <dbReference type="ARBA" id="ARBA00022618"/>
    </source>
</evidence>
<dbReference type="UniPathway" id="UPA00219"/>
<dbReference type="HAMAP" id="MF_00208">
    <property type="entry name" value="MurE"/>
    <property type="match status" value="1"/>
</dbReference>
<sequence>MKLLKDILLNVAIEQVVGSTSVEVEALSFDSRTVSKSTCFIAIRGEKANGHHFITKAIDSGASAIICDTLPEQLVSNVTYIRVDDTREALAHLSHNFYGQPSQKLQLVGVTGTNGKTTVSSLLFQLFKDLGFSVGLISTVVIKINDKDIPTNLTTPDSITINNTMSKMVEAGVDYCFMEVSSHGIDQKRALGLDFDAAIFTNLSHDHLDYHNSFEEYRNVKKRLFDQLKPQAVAITNIDDKNGRFMLQNTSANQLTYAIKSIADIKAKILEKNFDGLKLDLDGQEIWSSFLGEFNVYNLLAVYATALQFCTDKLQILQAITRLKPVAGRFQHMVSPHQNIHAIVDYAHTPDALQNVLKSINAIRTHNETLITVVGCGGNRDKSKRPKMGKIATQLSNKVIFTSDNPRFEDPDEIIADIETGVEPQNTSKYIAISNRAQAIKTACQQVQPNDIILIAGKGHETYQDTKGIKHDFDDREHILENFKLFKL</sequence>
<feature type="domain" description="Mur ligase central" evidence="11">
    <location>
        <begin position="110"/>
        <end position="305"/>
    </location>
</feature>
<dbReference type="InterPro" id="IPR000713">
    <property type="entry name" value="Mur_ligase_N"/>
</dbReference>